<dbReference type="Proteomes" id="UP000199263">
    <property type="component" value="Unassembled WGS sequence"/>
</dbReference>
<dbReference type="Gene3D" id="1.10.10.60">
    <property type="entry name" value="Homeodomain-like"/>
    <property type="match status" value="1"/>
</dbReference>
<dbReference type="AlphaFoldDB" id="A0A1I1P689"/>
<evidence type="ECO:0000259" key="2">
    <source>
        <dbReference type="Pfam" id="PF15978"/>
    </source>
</evidence>
<sequence>MISFFPAPYQDEILYSILARYHLRSGNTSYFTTNEDLYNGGIITSSIDLPSNNNILAENIPKLFGYTADEIIKNYSLFNYYTSFVDVHEKQLALEMLKGNDGRGVHSIVGAAQVSVKQQGYFKICPICCKEEIQDYGEAYLHRIHQIPEVFICSKHQVPLKISKQPIYYYGKNSYVPLLEVEFKENITNDLFINNLEHFVAINQYIEYLLSNEVNNKDYLWITDQYKNRLRELCLCTPSGRVKIDQVESRFIKFYGEEFLSLFDLNIYSSNITNWIKYMLRISRSNVNPIKHLLLIRFLGIDLEEFFNKTIKYKPFGDGPWICLNKICDNYCKPVIESIEVNYNCSKKKPVGKFKCECCGFTYARCGPDVCEEDKYKIGKVITIGERYKEEIESLARKGVSIRYISRELGVGQNTVKKYIL</sequence>
<protein>
    <submittedName>
        <fullName evidence="3">TniQ protein</fullName>
    </submittedName>
</protein>
<keyword evidence="4" id="KW-1185">Reference proteome</keyword>
<name>A0A1I1P689_9CLOT</name>
<organism evidence="3 4">
    <name type="scientific">Clostridium uliginosum</name>
    <dbReference type="NCBI Taxonomy" id="119641"/>
    <lineage>
        <taxon>Bacteria</taxon>
        <taxon>Bacillati</taxon>
        <taxon>Bacillota</taxon>
        <taxon>Clostridia</taxon>
        <taxon>Eubacteriales</taxon>
        <taxon>Clostridiaceae</taxon>
        <taxon>Clostridium</taxon>
    </lineage>
</organism>
<dbReference type="Pfam" id="PF15978">
    <property type="entry name" value="TnsD"/>
    <property type="match status" value="1"/>
</dbReference>
<proteinExistence type="predicted"/>
<feature type="domain" description="TniQ" evidence="1">
    <location>
        <begin position="4"/>
        <end position="160"/>
    </location>
</feature>
<accession>A0A1I1P689</accession>
<dbReference type="OrthoDB" id="470139at2"/>
<dbReference type="STRING" id="119641.SAMN05421842_11825"/>
<dbReference type="EMBL" id="FOMG01000018">
    <property type="protein sequence ID" value="SFD05471.1"/>
    <property type="molecule type" value="Genomic_DNA"/>
</dbReference>
<dbReference type="InterPro" id="IPR009492">
    <property type="entry name" value="TniQ"/>
</dbReference>
<dbReference type="InterPro" id="IPR032750">
    <property type="entry name" value="TnsD_C"/>
</dbReference>
<evidence type="ECO:0000313" key="3">
    <source>
        <dbReference type="EMBL" id="SFD05471.1"/>
    </source>
</evidence>
<dbReference type="Pfam" id="PF06527">
    <property type="entry name" value="TniQ"/>
    <property type="match status" value="1"/>
</dbReference>
<reference evidence="3 4" key="1">
    <citation type="submission" date="2016-10" db="EMBL/GenBank/DDBJ databases">
        <authorList>
            <person name="de Groot N.N."/>
        </authorList>
    </citation>
    <scope>NUCLEOTIDE SEQUENCE [LARGE SCALE GENOMIC DNA]</scope>
    <source>
        <strain evidence="3 4">DSM 12992</strain>
    </source>
</reference>
<evidence type="ECO:0000313" key="4">
    <source>
        <dbReference type="Proteomes" id="UP000199263"/>
    </source>
</evidence>
<evidence type="ECO:0000259" key="1">
    <source>
        <dbReference type="Pfam" id="PF06527"/>
    </source>
</evidence>
<gene>
    <name evidence="3" type="ORF">SAMN05421842_11825</name>
</gene>
<dbReference type="RefSeq" id="WP_090092016.1">
    <property type="nucleotide sequence ID" value="NZ_FOMG01000018.1"/>
</dbReference>
<feature type="domain" description="Transposon Tn7 transposition protein TnsD C-terminal" evidence="2">
    <location>
        <begin position="203"/>
        <end position="419"/>
    </location>
</feature>